<evidence type="ECO:0000313" key="11">
    <source>
        <dbReference type="EMBL" id="TZF90270.1"/>
    </source>
</evidence>
<keyword evidence="12" id="KW-1185">Reference proteome</keyword>
<evidence type="ECO:0000256" key="9">
    <source>
        <dbReference type="SAM" id="Phobius"/>
    </source>
</evidence>
<dbReference type="EMBL" id="VTRV01000045">
    <property type="protein sequence ID" value="TZF90270.1"/>
    <property type="molecule type" value="Genomic_DNA"/>
</dbReference>
<evidence type="ECO:0000256" key="6">
    <source>
        <dbReference type="ARBA" id="ARBA00023136"/>
    </source>
</evidence>
<dbReference type="OrthoDB" id="9809186at2"/>
<dbReference type="Pfam" id="PF00691">
    <property type="entry name" value="OmpA"/>
    <property type="match status" value="1"/>
</dbReference>
<dbReference type="AlphaFoldDB" id="A0A5D8Z6I3"/>
<keyword evidence="5 9" id="KW-1133">Transmembrane helix</keyword>
<keyword evidence="11" id="KW-0966">Cell projection</keyword>
<keyword evidence="4 9" id="KW-0812">Transmembrane</keyword>
<feature type="domain" description="OmpA-like" evidence="10">
    <location>
        <begin position="166"/>
        <end position="285"/>
    </location>
</feature>
<dbReference type="PANTHER" id="PTHR30329">
    <property type="entry name" value="STATOR ELEMENT OF FLAGELLAR MOTOR COMPLEX"/>
    <property type="match status" value="1"/>
</dbReference>
<protein>
    <submittedName>
        <fullName evidence="11">Flagellar motor protein MotB</fullName>
    </submittedName>
</protein>
<evidence type="ECO:0000256" key="2">
    <source>
        <dbReference type="ARBA" id="ARBA00008914"/>
    </source>
</evidence>
<comment type="caution">
    <text evidence="11">The sequence shown here is derived from an EMBL/GenBank/DDBJ whole genome shotgun (WGS) entry which is preliminary data.</text>
</comment>
<comment type="subcellular location">
    <subcellularLocation>
        <location evidence="1">Cell membrane</location>
        <topology evidence="1">Single-pass membrane protein</topology>
    </subcellularLocation>
</comment>
<keyword evidence="6 7" id="KW-0472">Membrane</keyword>
<dbReference type="InterPro" id="IPR025713">
    <property type="entry name" value="MotB-like_N_dom"/>
</dbReference>
<proteinExistence type="inferred from homology"/>
<keyword evidence="3" id="KW-1003">Cell membrane</keyword>
<sequence length="351" mass="37514">MAAQQQTPIILIKRRSRARAVHHGGSWKVAYADFVTAMMAFFMVMWLAATMPQEKLGGIADYFKNPSAVKGQTSTLVPGTMGPGGAGDTPIKMFSQVRNPPGAGDARIPGVGSGKTSDDAARKALEKADKEKLEVLKKMLEKAIGQSQALQPFKDQLLIDITPEGLRIQIIDAQNRPMFDLGSPELKDYTRTILVELARYVDQVPNRVAISGHTDTTPYAAKNGYSNWELSAERANAARRALIEGGMREEKLARVVGLSSSVPFNRNDPADPKNRRISLVVLSQEAERIAAESDAPRVAGDGRGQDPMAMPPSTGADVPALPVTPANAQATPLASADATHAARAALALARG</sequence>
<name>A0A5D8Z6I3_9GAMM</name>
<dbReference type="Proteomes" id="UP000323164">
    <property type="component" value="Unassembled WGS sequence"/>
</dbReference>
<accession>A0A5D8Z6I3</accession>
<organism evidence="11 12">
    <name type="scientific">Cognatilysobacter lacus</name>
    <dbReference type="NCBI Taxonomy" id="1643323"/>
    <lineage>
        <taxon>Bacteria</taxon>
        <taxon>Pseudomonadati</taxon>
        <taxon>Pseudomonadota</taxon>
        <taxon>Gammaproteobacteria</taxon>
        <taxon>Lysobacterales</taxon>
        <taxon>Lysobacteraceae</taxon>
        <taxon>Cognatilysobacter</taxon>
    </lineage>
</organism>
<evidence type="ECO:0000256" key="5">
    <source>
        <dbReference type="ARBA" id="ARBA00022989"/>
    </source>
</evidence>
<dbReference type="Pfam" id="PF13677">
    <property type="entry name" value="MotB_plug"/>
    <property type="match status" value="1"/>
</dbReference>
<gene>
    <name evidence="11" type="primary">motB</name>
    <name evidence="11" type="ORF">FW784_05900</name>
</gene>
<feature type="region of interest" description="Disordered" evidence="8">
    <location>
        <begin position="288"/>
        <end position="319"/>
    </location>
</feature>
<dbReference type="Gene3D" id="3.30.1330.60">
    <property type="entry name" value="OmpA-like domain"/>
    <property type="match status" value="1"/>
</dbReference>
<comment type="similarity">
    <text evidence="2">Belongs to the MotB family.</text>
</comment>
<dbReference type="RefSeq" id="WP_149352429.1">
    <property type="nucleotide sequence ID" value="NZ_VTRV01000045.1"/>
</dbReference>
<dbReference type="GO" id="GO:0005886">
    <property type="term" value="C:plasma membrane"/>
    <property type="evidence" value="ECO:0007669"/>
    <property type="project" value="UniProtKB-SubCell"/>
</dbReference>
<evidence type="ECO:0000256" key="7">
    <source>
        <dbReference type="PROSITE-ProRule" id="PRU00473"/>
    </source>
</evidence>
<dbReference type="InterPro" id="IPR050330">
    <property type="entry name" value="Bact_OuterMem_StrucFunc"/>
</dbReference>
<evidence type="ECO:0000313" key="12">
    <source>
        <dbReference type="Proteomes" id="UP000323164"/>
    </source>
</evidence>
<dbReference type="PROSITE" id="PS51123">
    <property type="entry name" value="OMPA_2"/>
    <property type="match status" value="1"/>
</dbReference>
<evidence type="ECO:0000259" key="10">
    <source>
        <dbReference type="PROSITE" id="PS51123"/>
    </source>
</evidence>
<dbReference type="PANTHER" id="PTHR30329:SF21">
    <property type="entry name" value="LIPOPROTEIN YIAD-RELATED"/>
    <property type="match status" value="1"/>
</dbReference>
<evidence type="ECO:0000256" key="4">
    <source>
        <dbReference type="ARBA" id="ARBA00022692"/>
    </source>
</evidence>
<dbReference type="NCBIfam" id="NF006548">
    <property type="entry name" value="PRK09041.1"/>
    <property type="match status" value="1"/>
</dbReference>
<dbReference type="InterPro" id="IPR036737">
    <property type="entry name" value="OmpA-like_sf"/>
</dbReference>
<dbReference type="SUPFAM" id="SSF103088">
    <property type="entry name" value="OmpA-like"/>
    <property type="match status" value="1"/>
</dbReference>
<keyword evidence="11" id="KW-0969">Cilium</keyword>
<evidence type="ECO:0000256" key="1">
    <source>
        <dbReference type="ARBA" id="ARBA00004162"/>
    </source>
</evidence>
<evidence type="ECO:0000256" key="8">
    <source>
        <dbReference type="SAM" id="MobiDB-lite"/>
    </source>
</evidence>
<reference evidence="11 12" key="1">
    <citation type="submission" date="2019-08" db="EMBL/GenBank/DDBJ databases">
        <title>Draft genome sequence of Lysobacter sp. UKS-15.</title>
        <authorList>
            <person name="Im W.-T."/>
        </authorList>
    </citation>
    <scope>NUCLEOTIDE SEQUENCE [LARGE SCALE GENOMIC DNA]</scope>
    <source>
        <strain evidence="11 12">UKS-15</strain>
    </source>
</reference>
<evidence type="ECO:0000256" key="3">
    <source>
        <dbReference type="ARBA" id="ARBA00022475"/>
    </source>
</evidence>
<feature type="transmembrane region" description="Helical" evidence="9">
    <location>
        <begin position="29"/>
        <end position="49"/>
    </location>
</feature>
<feature type="non-terminal residue" evidence="11">
    <location>
        <position position="351"/>
    </location>
</feature>
<dbReference type="InterPro" id="IPR006665">
    <property type="entry name" value="OmpA-like"/>
</dbReference>
<keyword evidence="11" id="KW-0282">Flagellum</keyword>